<evidence type="ECO:0000256" key="2">
    <source>
        <dbReference type="SAM" id="MobiDB-lite"/>
    </source>
</evidence>
<dbReference type="EMBL" id="RZOA01000014">
    <property type="protein sequence ID" value="KAA8822873.1"/>
    <property type="molecule type" value="Genomic_DNA"/>
</dbReference>
<comment type="caution">
    <text evidence="6">The sequence shown here is derived from an EMBL/GenBank/DDBJ whole genome shotgun (WGS) entry which is preliminary data.</text>
</comment>
<evidence type="ECO:0000313" key="5">
    <source>
        <dbReference type="EMBL" id="KAA8818393.1"/>
    </source>
</evidence>
<feature type="domain" description="PucR C-terminal helix-turn-helix" evidence="3">
    <location>
        <begin position="405"/>
        <end position="463"/>
    </location>
</feature>
<evidence type="ECO:0000256" key="1">
    <source>
        <dbReference type="ARBA" id="ARBA00006754"/>
    </source>
</evidence>
<evidence type="ECO:0000313" key="7">
    <source>
        <dbReference type="Proteomes" id="UP000345527"/>
    </source>
</evidence>
<accession>A0A5J5E1G7</accession>
<reference evidence="7 8" key="1">
    <citation type="journal article" date="2019" name="Syst. Appl. Microbiol.">
        <title>Characterization of Bifidobacterium species in feaces of the Egyptian fruit bat: Description of B. vespertilionis sp. nov. and B. rousetti sp. nov.</title>
        <authorList>
            <person name="Modesto M."/>
            <person name="Satti M."/>
            <person name="Watanabe K."/>
            <person name="Puglisi E."/>
            <person name="Morelli L."/>
            <person name="Huang C.-H."/>
            <person name="Liou J.-S."/>
            <person name="Miyashita M."/>
            <person name="Tamura T."/>
            <person name="Saito S."/>
            <person name="Mori K."/>
            <person name="Huang L."/>
            <person name="Sciavilla P."/>
            <person name="Sandri C."/>
            <person name="Spiezio C."/>
            <person name="Vitali F."/>
            <person name="Cavalieri D."/>
            <person name="Perpetuini G."/>
            <person name="Tofalo R."/>
            <person name="Bonetti A."/>
            <person name="Arita M."/>
            <person name="Mattarelli P."/>
        </authorList>
    </citation>
    <scope>NUCLEOTIDE SEQUENCE [LARGE SCALE GENOMIC DNA]</scope>
    <source>
        <strain evidence="5 8">RST16</strain>
        <strain evidence="6 7">RST8</strain>
    </source>
</reference>
<evidence type="ECO:0000259" key="4">
    <source>
        <dbReference type="Pfam" id="PF17853"/>
    </source>
</evidence>
<evidence type="ECO:0000313" key="8">
    <source>
        <dbReference type="Proteomes" id="UP000374630"/>
    </source>
</evidence>
<dbReference type="InterPro" id="IPR051448">
    <property type="entry name" value="CdaR-like_regulators"/>
</dbReference>
<dbReference type="Proteomes" id="UP000345527">
    <property type="component" value="Unassembled WGS sequence"/>
</dbReference>
<sequence length="490" mass="53577">MSPWWGGKSSPAGTKPSGRSATPEEERQAVPTPAYATGSDAGTAKESSTTGTTRAATARSAADPEAIARRFRRAKLPDVRPQLPDDVWVVVDKAEQRLDKDLDWYKGLSPADRDQLNLVIETAVADFITWLSTNVFNAGRKTGVPSTDRIFFVAPLELTKTISLKQALDVTRLIVDILERNVGKFTRRGREEATRNAMLYYAREVAFSAANVYASSAEARSDWDARIETLIIEDLADGVADHHVASRITMLGWPADFDCFAIVGALAQDGDIRAGILQRRIRGEVRSLGGDCLMSHHDNLFITLVDPRGHGAPEDYCAAVEADFSADLPLCLGPVRHGIQGAAASVRAALSTMDVAPAVNETHRPLRADDVLPERALFGDGDARDELYRSVYLSLRGEGDQENPLLATVSAFLLSGSSLETTARELNVHPNTVRYRLKRSVELTGWDPMTPREAYVLLTAIKIGRIMDARALSRNRDLVRMAKDPSLRSG</sequence>
<feature type="region of interest" description="Disordered" evidence="2">
    <location>
        <begin position="1"/>
        <end position="64"/>
    </location>
</feature>
<dbReference type="EMBL" id="RZNZ01000015">
    <property type="protein sequence ID" value="KAA8818393.1"/>
    <property type="molecule type" value="Genomic_DNA"/>
</dbReference>
<dbReference type="Proteomes" id="UP000374630">
    <property type="component" value="Unassembled WGS sequence"/>
</dbReference>
<protein>
    <recommendedName>
        <fullName evidence="9">PucR family transcriptional regulator</fullName>
    </recommendedName>
</protein>
<feature type="compositionally biased region" description="Low complexity" evidence="2">
    <location>
        <begin position="47"/>
        <end position="61"/>
    </location>
</feature>
<dbReference type="Gene3D" id="1.10.10.2840">
    <property type="entry name" value="PucR C-terminal helix-turn-helix domain"/>
    <property type="match status" value="1"/>
</dbReference>
<dbReference type="InterPro" id="IPR025736">
    <property type="entry name" value="PucR_C-HTH_dom"/>
</dbReference>
<proteinExistence type="inferred from homology"/>
<feature type="domain" description="CdaR GGDEF-like" evidence="4">
    <location>
        <begin position="240"/>
        <end position="355"/>
    </location>
</feature>
<comment type="similarity">
    <text evidence="1">Belongs to the CdaR family.</text>
</comment>
<dbReference type="Pfam" id="PF17853">
    <property type="entry name" value="GGDEF_2"/>
    <property type="match status" value="1"/>
</dbReference>
<name>A0A5J5E1G7_9BIFI</name>
<evidence type="ECO:0000313" key="6">
    <source>
        <dbReference type="EMBL" id="KAA8822873.1"/>
    </source>
</evidence>
<dbReference type="InterPro" id="IPR041522">
    <property type="entry name" value="CdaR_GGDEF"/>
</dbReference>
<dbReference type="PANTHER" id="PTHR33744:SF7">
    <property type="entry name" value="PUCR FAMILY TRANSCRIPTIONAL REGULATOR"/>
    <property type="match status" value="1"/>
</dbReference>
<gene>
    <name evidence="6" type="ORF">EM848_07650</name>
    <name evidence="5" type="ORF">EMO90_09970</name>
</gene>
<keyword evidence="8" id="KW-1185">Reference proteome</keyword>
<dbReference type="PANTHER" id="PTHR33744">
    <property type="entry name" value="CARBOHYDRATE DIACID REGULATOR"/>
    <property type="match status" value="1"/>
</dbReference>
<evidence type="ECO:0000259" key="3">
    <source>
        <dbReference type="Pfam" id="PF13556"/>
    </source>
</evidence>
<dbReference type="Gene3D" id="3.30.70.2730">
    <property type="match status" value="1"/>
</dbReference>
<evidence type="ECO:0008006" key="9">
    <source>
        <dbReference type="Google" id="ProtNLM"/>
    </source>
</evidence>
<dbReference type="AlphaFoldDB" id="A0A5J5E1G7"/>
<organism evidence="6 7">
    <name type="scientific">Bifidobacterium vespertilionis</name>
    <dbReference type="NCBI Taxonomy" id="2562524"/>
    <lineage>
        <taxon>Bacteria</taxon>
        <taxon>Bacillati</taxon>
        <taxon>Actinomycetota</taxon>
        <taxon>Actinomycetes</taxon>
        <taxon>Bifidobacteriales</taxon>
        <taxon>Bifidobacteriaceae</taxon>
        <taxon>Bifidobacterium</taxon>
    </lineage>
</organism>
<dbReference type="InterPro" id="IPR042070">
    <property type="entry name" value="PucR_C-HTH_sf"/>
</dbReference>
<dbReference type="OrthoDB" id="3246591at2"/>
<dbReference type="RefSeq" id="WP_150354342.1">
    <property type="nucleotide sequence ID" value="NZ_RZNZ01000015.1"/>
</dbReference>
<dbReference type="Pfam" id="PF13556">
    <property type="entry name" value="HTH_30"/>
    <property type="match status" value="1"/>
</dbReference>